<dbReference type="Gene3D" id="2.60.40.10">
    <property type="entry name" value="Immunoglobulins"/>
    <property type="match status" value="2"/>
</dbReference>
<dbReference type="InterPro" id="IPR006665">
    <property type="entry name" value="OmpA-like"/>
</dbReference>
<dbReference type="Gene3D" id="3.30.1330.60">
    <property type="entry name" value="OmpA-like domain"/>
    <property type="match status" value="1"/>
</dbReference>
<dbReference type="CDD" id="cd07185">
    <property type="entry name" value="OmpA_C-like"/>
    <property type="match status" value="1"/>
</dbReference>
<evidence type="ECO:0000256" key="5">
    <source>
        <dbReference type="SAM" id="MobiDB-lite"/>
    </source>
</evidence>
<dbReference type="PRINTS" id="PR01021">
    <property type="entry name" value="OMPADOMAIN"/>
</dbReference>
<dbReference type="PANTHER" id="PTHR30329">
    <property type="entry name" value="STATOR ELEMENT OF FLAGELLAR MOTOR COMPLEX"/>
    <property type="match status" value="1"/>
</dbReference>
<protein>
    <submittedName>
        <fullName evidence="8">Outer membrane protein OmpA-like peptidoglycan-associated protein</fullName>
    </submittedName>
</protein>
<evidence type="ECO:0000256" key="2">
    <source>
        <dbReference type="ARBA" id="ARBA00023136"/>
    </source>
</evidence>
<feature type="compositionally biased region" description="Pro residues" evidence="5">
    <location>
        <begin position="237"/>
        <end position="249"/>
    </location>
</feature>
<feature type="domain" description="OmpA-like" evidence="7">
    <location>
        <begin position="273"/>
        <end position="390"/>
    </location>
</feature>
<feature type="compositionally biased region" description="Acidic residues" evidence="5">
    <location>
        <begin position="218"/>
        <end position="229"/>
    </location>
</feature>
<comment type="caution">
    <text evidence="8">The sequence shown here is derived from an EMBL/GenBank/DDBJ whole genome shotgun (WGS) entry which is preliminary data.</text>
</comment>
<dbReference type="SUPFAM" id="SSF103088">
    <property type="entry name" value="OmpA-like"/>
    <property type="match status" value="1"/>
</dbReference>
<dbReference type="InterPro" id="IPR006664">
    <property type="entry name" value="OMP_bac"/>
</dbReference>
<comment type="subcellular location">
    <subcellularLocation>
        <location evidence="1">Cell outer membrane</location>
    </subcellularLocation>
</comment>
<organism evidence="8 9">
    <name type="scientific">Hydrogenispora ethanolica</name>
    <dbReference type="NCBI Taxonomy" id="1082276"/>
    <lineage>
        <taxon>Bacteria</taxon>
        <taxon>Bacillati</taxon>
        <taxon>Bacillota</taxon>
        <taxon>Hydrogenispora</taxon>
    </lineage>
</organism>
<name>A0A4R1SBM1_HYDET</name>
<dbReference type="PANTHER" id="PTHR30329:SF21">
    <property type="entry name" value="LIPOPROTEIN YIAD-RELATED"/>
    <property type="match status" value="1"/>
</dbReference>
<keyword evidence="9" id="KW-1185">Reference proteome</keyword>
<keyword evidence="3" id="KW-0998">Cell outer membrane</keyword>
<evidence type="ECO:0000256" key="1">
    <source>
        <dbReference type="ARBA" id="ARBA00004442"/>
    </source>
</evidence>
<feature type="region of interest" description="Disordered" evidence="5">
    <location>
        <begin position="213"/>
        <end position="272"/>
    </location>
</feature>
<dbReference type="Proteomes" id="UP000295008">
    <property type="component" value="Unassembled WGS sequence"/>
</dbReference>
<evidence type="ECO:0000313" key="8">
    <source>
        <dbReference type="EMBL" id="TCL76888.1"/>
    </source>
</evidence>
<keyword evidence="6" id="KW-0732">Signal</keyword>
<dbReference type="AlphaFoldDB" id="A0A4R1SBM1"/>
<feature type="compositionally biased region" description="Low complexity" evidence="5">
    <location>
        <begin position="250"/>
        <end position="264"/>
    </location>
</feature>
<dbReference type="EMBL" id="SLUN01000001">
    <property type="protein sequence ID" value="TCL76888.1"/>
    <property type="molecule type" value="Genomic_DNA"/>
</dbReference>
<evidence type="ECO:0000259" key="7">
    <source>
        <dbReference type="PROSITE" id="PS51123"/>
    </source>
</evidence>
<evidence type="ECO:0000256" key="6">
    <source>
        <dbReference type="SAM" id="SignalP"/>
    </source>
</evidence>
<dbReference type="Pfam" id="PF00691">
    <property type="entry name" value="OmpA"/>
    <property type="match status" value="1"/>
</dbReference>
<dbReference type="InterPro" id="IPR014756">
    <property type="entry name" value="Ig_E-set"/>
</dbReference>
<accession>A0A4R1SBM1</accession>
<dbReference type="SUPFAM" id="SSF81296">
    <property type="entry name" value="E set domains"/>
    <property type="match status" value="1"/>
</dbReference>
<keyword evidence="2 4" id="KW-0472">Membrane</keyword>
<feature type="signal peptide" evidence="6">
    <location>
        <begin position="1"/>
        <end position="22"/>
    </location>
</feature>
<sequence length="400" mass="41861">MKEAVIVAVVGLFIALFGPATPQPAAIAPAAGINNSTVQVSITGAKFAKSAQVKLTRDGEPDILAQNVQVVSKSRIDCSFDLNGKAAGPWNVVVTHTRKFSKKEKSGMLVGGFIIENPAPAIRAVEPPSGQLNATVSLNIFGSAFRPGAQVQLATNGATALSASSVTLLSDSHLQCTFDLQAIQPAVYDLLVANADGKTAVLSAGFEVTEAVVAQPVPEEEEVEAEPETLPEAPSATPAPLPETTPTPAPAEGSAATPAQHSAPVPAPAAPAATENPNGFLKAVYFDFDKAILRPDQLAALDSNIAHLKANSALYILIGGHADERGAAAYNLKLSARRAKAVQDYLVRQGIAAARIKTYAYGEAHPLRKGHAEAAWRFNRRADILVAESHPTREQGIRTE</sequence>
<feature type="chain" id="PRO_5039642692" evidence="6">
    <location>
        <begin position="23"/>
        <end position="400"/>
    </location>
</feature>
<evidence type="ECO:0000256" key="4">
    <source>
        <dbReference type="PROSITE-ProRule" id="PRU00473"/>
    </source>
</evidence>
<dbReference type="InterPro" id="IPR036737">
    <property type="entry name" value="OmpA-like_sf"/>
</dbReference>
<dbReference type="GO" id="GO:0009279">
    <property type="term" value="C:cell outer membrane"/>
    <property type="evidence" value="ECO:0007669"/>
    <property type="project" value="UniProtKB-SubCell"/>
</dbReference>
<dbReference type="InterPro" id="IPR013783">
    <property type="entry name" value="Ig-like_fold"/>
</dbReference>
<gene>
    <name evidence="8" type="ORF">EDC14_1001173</name>
</gene>
<dbReference type="InterPro" id="IPR050330">
    <property type="entry name" value="Bact_OuterMem_StrucFunc"/>
</dbReference>
<reference evidence="8 9" key="1">
    <citation type="submission" date="2019-03" db="EMBL/GenBank/DDBJ databases">
        <title>Genomic Encyclopedia of Type Strains, Phase IV (KMG-IV): sequencing the most valuable type-strain genomes for metagenomic binning, comparative biology and taxonomic classification.</title>
        <authorList>
            <person name="Goeker M."/>
        </authorList>
    </citation>
    <scope>NUCLEOTIDE SEQUENCE [LARGE SCALE GENOMIC DNA]</scope>
    <source>
        <strain evidence="8 9">LX-B</strain>
    </source>
</reference>
<proteinExistence type="predicted"/>
<evidence type="ECO:0000256" key="3">
    <source>
        <dbReference type="ARBA" id="ARBA00023237"/>
    </source>
</evidence>
<dbReference type="RefSeq" id="WP_165907691.1">
    <property type="nucleotide sequence ID" value="NZ_SLUN01000001.1"/>
</dbReference>
<evidence type="ECO:0000313" key="9">
    <source>
        <dbReference type="Proteomes" id="UP000295008"/>
    </source>
</evidence>
<dbReference type="PROSITE" id="PS51123">
    <property type="entry name" value="OMPA_2"/>
    <property type="match status" value="1"/>
</dbReference>